<dbReference type="Proteomes" id="UP000183442">
    <property type="component" value="Unassembled WGS sequence"/>
</dbReference>
<dbReference type="AlphaFoldDB" id="A0A1I4HX56"/>
<dbReference type="GO" id="GO:0005576">
    <property type="term" value="C:extracellular region"/>
    <property type="evidence" value="ECO:0007669"/>
    <property type="project" value="UniProtKB-SubCell"/>
</dbReference>
<evidence type="ECO:0000256" key="4">
    <source>
        <dbReference type="ARBA" id="ARBA00022525"/>
    </source>
</evidence>
<dbReference type="InterPro" id="IPR008964">
    <property type="entry name" value="Invasin/intimin_cell_adhesion"/>
</dbReference>
<proteinExistence type="predicted"/>
<dbReference type="InterPro" id="IPR013783">
    <property type="entry name" value="Ig-like_fold"/>
</dbReference>
<evidence type="ECO:0000256" key="6">
    <source>
        <dbReference type="ARBA" id="ARBA00023136"/>
    </source>
</evidence>
<evidence type="ECO:0000256" key="1">
    <source>
        <dbReference type="ARBA" id="ARBA00004196"/>
    </source>
</evidence>
<dbReference type="OrthoDB" id="78475at2157"/>
<protein>
    <recommendedName>
        <fullName evidence="10">Adhesin-like protein</fullName>
    </recommendedName>
</protein>
<gene>
    <name evidence="8" type="ORF">SAMN02910297_00952</name>
</gene>
<evidence type="ECO:0000256" key="2">
    <source>
        <dbReference type="ARBA" id="ARBA00004442"/>
    </source>
</evidence>
<organism evidence="8 9">
    <name type="scientific">Methanobrevibacter olleyae</name>
    <dbReference type="NCBI Taxonomy" id="294671"/>
    <lineage>
        <taxon>Archaea</taxon>
        <taxon>Methanobacteriati</taxon>
        <taxon>Methanobacteriota</taxon>
        <taxon>Methanomada group</taxon>
        <taxon>Methanobacteria</taxon>
        <taxon>Methanobacteriales</taxon>
        <taxon>Methanobacteriaceae</taxon>
        <taxon>Methanobrevibacter</taxon>
    </lineage>
</organism>
<dbReference type="Gene3D" id="2.160.20.10">
    <property type="entry name" value="Single-stranded right-handed beta-helix, Pectin lyase-like"/>
    <property type="match status" value="1"/>
</dbReference>
<comment type="subcellular location">
    <subcellularLocation>
        <location evidence="1">Cell envelope</location>
    </subcellularLocation>
    <subcellularLocation>
        <location evidence="2">Cell outer membrane</location>
    </subcellularLocation>
    <subcellularLocation>
        <location evidence="3">Secreted</location>
    </subcellularLocation>
</comment>
<dbReference type="SUPFAM" id="SSF51126">
    <property type="entry name" value="Pectin lyase-like"/>
    <property type="match status" value="1"/>
</dbReference>
<dbReference type="InterPro" id="IPR012334">
    <property type="entry name" value="Pectin_lyas_fold"/>
</dbReference>
<accession>A0A1I4HX56</accession>
<evidence type="ECO:0000313" key="8">
    <source>
        <dbReference type="EMBL" id="SFL46201.1"/>
    </source>
</evidence>
<keyword evidence="7" id="KW-0998">Cell outer membrane</keyword>
<reference evidence="9" key="1">
    <citation type="submission" date="2016-10" db="EMBL/GenBank/DDBJ databases">
        <authorList>
            <person name="Varghese N."/>
        </authorList>
    </citation>
    <scope>NUCLEOTIDE SEQUENCE [LARGE SCALE GENOMIC DNA]</scope>
    <source>
        <strain evidence="9">DSM 16632</strain>
    </source>
</reference>
<dbReference type="InterPro" id="IPR011050">
    <property type="entry name" value="Pectin_lyase_fold/virulence"/>
</dbReference>
<dbReference type="Pfam" id="PF02415">
    <property type="entry name" value="Chlam_PMP"/>
    <property type="match status" value="1"/>
</dbReference>
<evidence type="ECO:0000256" key="7">
    <source>
        <dbReference type="ARBA" id="ARBA00023237"/>
    </source>
</evidence>
<dbReference type="PANTHER" id="PTHR11319:SF35">
    <property type="entry name" value="OUTER MEMBRANE PROTEIN PMPC-RELATED"/>
    <property type="match status" value="1"/>
</dbReference>
<evidence type="ECO:0000256" key="3">
    <source>
        <dbReference type="ARBA" id="ARBA00004613"/>
    </source>
</evidence>
<dbReference type="PANTHER" id="PTHR11319">
    <property type="entry name" value="G PROTEIN-COUPLED RECEPTOR-RELATED"/>
    <property type="match status" value="1"/>
</dbReference>
<dbReference type="SUPFAM" id="SSF49373">
    <property type="entry name" value="Invasin/intimin cell-adhesion fragments"/>
    <property type="match status" value="1"/>
</dbReference>
<evidence type="ECO:0000313" key="9">
    <source>
        <dbReference type="Proteomes" id="UP000183442"/>
    </source>
</evidence>
<dbReference type="InterPro" id="IPR003368">
    <property type="entry name" value="POMP_repeat"/>
</dbReference>
<evidence type="ECO:0008006" key="10">
    <source>
        <dbReference type="Google" id="ProtNLM"/>
    </source>
</evidence>
<dbReference type="Gene3D" id="2.60.40.10">
    <property type="entry name" value="Immunoglobulins"/>
    <property type="match status" value="1"/>
</dbReference>
<dbReference type="EMBL" id="FOTL01000012">
    <property type="protein sequence ID" value="SFL46201.1"/>
    <property type="molecule type" value="Genomic_DNA"/>
</dbReference>
<keyword evidence="5" id="KW-0732">Signal</keyword>
<keyword evidence="6" id="KW-0472">Membrane</keyword>
<dbReference type="RefSeq" id="WP_074798407.1">
    <property type="nucleotide sequence ID" value="NZ_FOTL01000012.1"/>
</dbReference>
<sequence length="725" mass="80326">MINNLNKVVIVFLLLIFLSISVVSAQENTSSEIGLNENATILEVEEKNDNAKVEINDDSAIASESEEEEINAVMNEDNLKGSGSTFTDLQKLIKKTDVNGTLILDKDYTYSDGDSEIVIDKSITIDGKNHVIDGKLATRILNITGDYVTLKNMKFINANNTQDNYGGAIYWNGDYGNIISCSFVNNHARHYGGAVSWSGTNGFLSRCSFVNNHAYDGGAVSWSGTNGHLSACSFVNNHATSGGAVYWNCKNAYLSASSFVNNHATSGGAVYWNCNNNGVLSACSFVNNHARHYGGAVSWNGANNILSGSSFVNNTANQFGGAVYWNGNNSFLTYCSFLNNHANEDGGAIICWWYSSGYLSTCSFINNTAKYRANAIYLCENNTNISECSFSIYRPKNTAVVKANNLIYYNNNSYQVDYYDENGNKIQSGWINNNITFSNLDNGKHNIKMIYNKDGSNFINYLIINGDSYLSASNVSMFYNDGTKYTIKLADYNRNPLANQNIQITIGSAKYTIKTDSRGYATLTLKQKAGKYTIIASFNGNDDYGPDNIVSTLRILDSPITKNKNLKMYFRGGTFKVQIINANGKHVGAGKLVKFTIDGKTYTRKTNKNGYASLKITLKPKTYTITIQYGNFIKTNKITVKPVLTAKNIVKKKGKTIKFYAKLVNTKGKPLSKKRIIFKLKGKTYKIKTNKKGIATLKIKNLKKGKYMIYTQYSKSKIKNTIKIK</sequence>
<keyword evidence="4" id="KW-0964">Secreted</keyword>
<name>A0A1I4HX56_METOL</name>
<evidence type="ECO:0000256" key="5">
    <source>
        <dbReference type="ARBA" id="ARBA00022729"/>
    </source>
</evidence>